<dbReference type="GO" id="GO:0001817">
    <property type="term" value="P:regulation of cytokine production"/>
    <property type="evidence" value="ECO:0007669"/>
    <property type="project" value="TreeGrafter"/>
</dbReference>
<evidence type="ECO:0000256" key="8">
    <source>
        <dbReference type="ARBA" id="ARBA00023163"/>
    </source>
</evidence>
<evidence type="ECO:0000259" key="11">
    <source>
        <dbReference type="PROSITE" id="PS50157"/>
    </source>
</evidence>
<dbReference type="PANTHER" id="PTHR24399:SF73">
    <property type="entry name" value="ZINC FINGER PROTEIN 572"/>
    <property type="match status" value="1"/>
</dbReference>
<feature type="non-terminal residue" evidence="12">
    <location>
        <position position="1"/>
    </location>
</feature>
<sequence>EKPHKCSECGKSFRETTLLVRGVWEELQVEILCDKSFGMSYNLTRHRRSHTVEWPYECPECGKSFCESANLIRHQRSRTEERPYECGQCGKSFSPVEWWLQS</sequence>
<keyword evidence="6" id="KW-0805">Transcription regulation</keyword>
<evidence type="ECO:0000256" key="10">
    <source>
        <dbReference type="PROSITE-ProRule" id="PRU00042"/>
    </source>
</evidence>
<reference evidence="12 13" key="1">
    <citation type="submission" date="2019-09" db="EMBL/GenBank/DDBJ databases">
        <title>Bird 10,000 Genomes (B10K) Project - Family phase.</title>
        <authorList>
            <person name="Zhang G."/>
        </authorList>
    </citation>
    <scope>NUCLEOTIDE SEQUENCE [LARGE SCALE GENOMIC DNA]</scope>
    <source>
        <strain evidence="12">B10K-DU-001-34</strain>
        <tissue evidence="12">Muscle</tissue>
    </source>
</reference>
<organism evidence="12 13">
    <name type="scientific">Dicaeum eximium</name>
    <dbReference type="NCBI Taxonomy" id="667154"/>
    <lineage>
        <taxon>Eukaryota</taxon>
        <taxon>Metazoa</taxon>
        <taxon>Chordata</taxon>
        <taxon>Craniata</taxon>
        <taxon>Vertebrata</taxon>
        <taxon>Euteleostomi</taxon>
        <taxon>Archelosauria</taxon>
        <taxon>Archosauria</taxon>
        <taxon>Dinosauria</taxon>
        <taxon>Saurischia</taxon>
        <taxon>Theropoda</taxon>
        <taxon>Coelurosauria</taxon>
        <taxon>Aves</taxon>
        <taxon>Neognathae</taxon>
        <taxon>Neoaves</taxon>
        <taxon>Telluraves</taxon>
        <taxon>Australaves</taxon>
        <taxon>Passeriformes</taxon>
        <taxon>Passeroidea</taxon>
        <taxon>Dicaeidae</taxon>
        <taxon>Dicaeum</taxon>
    </lineage>
</organism>
<evidence type="ECO:0000256" key="4">
    <source>
        <dbReference type="ARBA" id="ARBA00022771"/>
    </source>
</evidence>
<dbReference type="GO" id="GO:0005654">
    <property type="term" value="C:nucleoplasm"/>
    <property type="evidence" value="ECO:0007669"/>
    <property type="project" value="TreeGrafter"/>
</dbReference>
<dbReference type="Gene3D" id="3.30.160.60">
    <property type="entry name" value="Classic Zinc Finger"/>
    <property type="match status" value="4"/>
</dbReference>
<keyword evidence="3" id="KW-0677">Repeat</keyword>
<evidence type="ECO:0000256" key="5">
    <source>
        <dbReference type="ARBA" id="ARBA00022833"/>
    </source>
</evidence>
<evidence type="ECO:0000256" key="3">
    <source>
        <dbReference type="ARBA" id="ARBA00022737"/>
    </source>
</evidence>
<keyword evidence="4 10" id="KW-0863">Zinc-finger</keyword>
<feature type="domain" description="C2H2-type" evidence="11">
    <location>
        <begin position="56"/>
        <end position="83"/>
    </location>
</feature>
<evidence type="ECO:0000313" key="13">
    <source>
        <dbReference type="Proteomes" id="UP000523279"/>
    </source>
</evidence>
<dbReference type="InterPro" id="IPR036236">
    <property type="entry name" value="Znf_C2H2_sf"/>
</dbReference>
<dbReference type="FunFam" id="3.30.160.60:FF:000446">
    <property type="entry name" value="Zinc finger protein"/>
    <property type="match status" value="1"/>
</dbReference>
<dbReference type="PROSITE" id="PS50157">
    <property type="entry name" value="ZINC_FINGER_C2H2_2"/>
    <property type="match status" value="2"/>
</dbReference>
<accession>A0A7K9KJT9</accession>
<keyword evidence="8" id="KW-0804">Transcription</keyword>
<dbReference type="Pfam" id="PF13912">
    <property type="entry name" value="zf-C2H2_6"/>
    <property type="match status" value="1"/>
</dbReference>
<dbReference type="GO" id="GO:0000978">
    <property type="term" value="F:RNA polymerase II cis-regulatory region sequence-specific DNA binding"/>
    <property type="evidence" value="ECO:0007669"/>
    <property type="project" value="TreeGrafter"/>
</dbReference>
<dbReference type="FunFam" id="3.30.160.60:FF:002343">
    <property type="entry name" value="Zinc finger protein 33A"/>
    <property type="match status" value="1"/>
</dbReference>
<evidence type="ECO:0000256" key="6">
    <source>
        <dbReference type="ARBA" id="ARBA00023015"/>
    </source>
</evidence>
<dbReference type="InterPro" id="IPR013087">
    <property type="entry name" value="Znf_C2H2_type"/>
</dbReference>
<protein>
    <submittedName>
        <fullName evidence="12">ZFP2 protein</fullName>
    </submittedName>
</protein>
<dbReference type="FunFam" id="3.30.160.60:FF:000340">
    <property type="entry name" value="zinc finger protein 473 isoform X1"/>
    <property type="match status" value="1"/>
</dbReference>
<keyword evidence="2" id="KW-0479">Metal-binding</keyword>
<dbReference type="AlphaFoldDB" id="A0A7K9KJT9"/>
<name>A0A7K9KJT9_9PASE</name>
<keyword evidence="9" id="KW-0539">Nucleus</keyword>
<evidence type="ECO:0000256" key="1">
    <source>
        <dbReference type="ARBA" id="ARBA00004123"/>
    </source>
</evidence>
<dbReference type="GO" id="GO:0001227">
    <property type="term" value="F:DNA-binding transcription repressor activity, RNA polymerase II-specific"/>
    <property type="evidence" value="ECO:0007669"/>
    <property type="project" value="TreeGrafter"/>
</dbReference>
<comment type="subcellular location">
    <subcellularLocation>
        <location evidence="1">Nucleus</location>
    </subcellularLocation>
</comment>
<evidence type="ECO:0000256" key="9">
    <source>
        <dbReference type="ARBA" id="ARBA00023242"/>
    </source>
</evidence>
<feature type="non-terminal residue" evidence="12">
    <location>
        <position position="102"/>
    </location>
</feature>
<evidence type="ECO:0000313" key="12">
    <source>
        <dbReference type="EMBL" id="NXH50851.1"/>
    </source>
</evidence>
<dbReference type="EMBL" id="VWZP01010948">
    <property type="protein sequence ID" value="NXH50851.1"/>
    <property type="molecule type" value="Genomic_DNA"/>
</dbReference>
<gene>
    <name evidence="12" type="primary">Zfp2_1</name>
    <name evidence="12" type="ORF">DICEXI_R00007</name>
</gene>
<dbReference type="GO" id="GO:0008270">
    <property type="term" value="F:zinc ion binding"/>
    <property type="evidence" value="ECO:0007669"/>
    <property type="project" value="UniProtKB-KW"/>
</dbReference>
<feature type="domain" description="C2H2-type" evidence="11">
    <location>
        <begin position="27"/>
        <end position="55"/>
    </location>
</feature>
<dbReference type="GO" id="GO:0002682">
    <property type="term" value="P:regulation of immune system process"/>
    <property type="evidence" value="ECO:0007669"/>
    <property type="project" value="TreeGrafter"/>
</dbReference>
<keyword evidence="7" id="KW-0238">DNA-binding</keyword>
<dbReference type="Pfam" id="PF00096">
    <property type="entry name" value="zf-C2H2"/>
    <property type="match status" value="2"/>
</dbReference>
<proteinExistence type="predicted"/>
<keyword evidence="5" id="KW-0862">Zinc</keyword>
<comment type="caution">
    <text evidence="12">The sequence shown here is derived from an EMBL/GenBank/DDBJ whole genome shotgun (WGS) entry which is preliminary data.</text>
</comment>
<dbReference type="PANTHER" id="PTHR24399">
    <property type="entry name" value="ZINC FINGER AND BTB DOMAIN-CONTAINING"/>
    <property type="match status" value="1"/>
</dbReference>
<keyword evidence="13" id="KW-1185">Reference proteome</keyword>
<dbReference type="Proteomes" id="UP000523279">
    <property type="component" value="Unassembled WGS sequence"/>
</dbReference>
<evidence type="ECO:0000256" key="7">
    <source>
        <dbReference type="ARBA" id="ARBA00023125"/>
    </source>
</evidence>
<dbReference type="SUPFAM" id="SSF57667">
    <property type="entry name" value="beta-beta-alpha zinc fingers"/>
    <property type="match status" value="2"/>
</dbReference>
<evidence type="ECO:0000256" key="2">
    <source>
        <dbReference type="ARBA" id="ARBA00022723"/>
    </source>
</evidence>